<feature type="non-terminal residue" evidence="2">
    <location>
        <position position="1"/>
    </location>
</feature>
<keyword evidence="3" id="KW-1185">Reference proteome</keyword>
<proteinExistence type="predicted"/>
<reference evidence="2 3" key="1">
    <citation type="journal article" date="2021" name="Hortic Res">
        <title>The domestication of Cucurbita argyrosperma as revealed by the genome of its wild relative.</title>
        <authorList>
            <person name="Barrera-Redondo J."/>
            <person name="Sanchez-de la Vega G."/>
            <person name="Aguirre-Liguori J.A."/>
            <person name="Castellanos-Morales G."/>
            <person name="Gutierrez-Guerrero Y.T."/>
            <person name="Aguirre-Dugua X."/>
            <person name="Aguirre-Planter E."/>
            <person name="Tenaillon M.I."/>
            <person name="Lira-Saade R."/>
            <person name="Eguiarte L.E."/>
        </authorList>
    </citation>
    <scope>NUCLEOTIDE SEQUENCE [LARGE SCALE GENOMIC DNA]</scope>
    <source>
        <strain evidence="2">JBR-2021</strain>
    </source>
</reference>
<gene>
    <name evidence="2" type="ORF">SDJN03_00718</name>
</gene>
<dbReference type="Proteomes" id="UP000685013">
    <property type="component" value="Chromosome 1"/>
</dbReference>
<organism evidence="2 3">
    <name type="scientific">Cucurbita argyrosperma subsp. sororia</name>
    <dbReference type="NCBI Taxonomy" id="37648"/>
    <lineage>
        <taxon>Eukaryota</taxon>
        <taxon>Viridiplantae</taxon>
        <taxon>Streptophyta</taxon>
        <taxon>Embryophyta</taxon>
        <taxon>Tracheophyta</taxon>
        <taxon>Spermatophyta</taxon>
        <taxon>Magnoliopsida</taxon>
        <taxon>eudicotyledons</taxon>
        <taxon>Gunneridae</taxon>
        <taxon>Pentapetalae</taxon>
        <taxon>rosids</taxon>
        <taxon>fabids</taxon>
        <taxon>Cucurbitales</taxon>
        <taxon>Cucurbitaceae</taxon>
        <taxon>Cucurbiteae</taxon>
        <taxon>Cucurbita</taxon>
    </lineage>
</organism>
<evidence type="ECO:0000313" key="3">
    <source>
        <dbReference type="Proteomes" id="UP000685013"/>
    </source>
</evidence>
<protein>
    <submittedName>
        <fullName evidence="2">Uncharacterized protein</fullName>
    </submittedName>
</protein>
<evidence type="ECO:0000313" key="2">
    <source>
        <dbReference type="EMBL" id="KAG6607376.1"/>
    </source>
</evidence>
<accession>A0AAV6P885</accession>
<feature type="region of interest" description="Disordered" evidence="1">
    <location>
        <begin position="1"/>
        <end position="88"/>
    </location>
</feature>
<feature type="compositionally biased region" description="Acidic residues" evidence="1">
    <location>
        <begin position="63"/>
        <end position="73"/>
    </location>
</feature>
<feature type="compositionally biased region" description="Basic and acidic residues" evidence="1">
    <location>
        <begin position="74"/>
        <end position="86"/>
    </location>
</feature>
<feature type="compositionally biased region" description="Basic residues" evidence="1">
    <location>
        <begin position="47"/>
        <end position="60"/>
    </location>
</feature>
<dbReference type="AlphaFoldDB" id="A0AAV6P885"/>
<evidence type="ECO:0000256" key="1">
    <source>
        <dbReference type="SAM" id="MobiDB-lite"/>
    </source>
</evidence>
<name>A0AAV6P885_9ROSI</name>
<sequence length="99" mass="12064">MQSLARNLEITKHRRRLETKENMSEQNANRKFQSGEDIENKKNSKNERRRRRIEPRRKRMAVAEEEEEGVEMAEGERKKEERERECMQSNRCIKCMHDT</sequence>
<dbReference type="EMBL" id="JAGKQH010000001">
    <property type="protein sequence ID" value="KAG6607376.1"/>
    <property type="molecule type" value="Genomic_DNA"/>
</dbReference>
<comment type="caution">
    <text evidence="2">The sequence shown here is derived from an EMBL/GenBank/DDBJ whole genome shotgun (WGS) entry which is preliminary data.</text>
</comment>